<evidence type="ECO:0000313" key="2">
    <source>
        <dbReference type="Proteomes" id="UP000637239"/>
    </source>
</evidence>
<dbReference type="RefSeq" id="XP_043134383.1">
    <property type="nucleotide sequence ID" value="XM_043275389.1"/>
</dbReference>
<reference evidence="1" key="2">
    <citation type="submission" date="2021-02" db="EMBL/GenBank/DDBJ databases">
        <title>Aspergillus chevalieri M1 genome sequence.</title>
        <authorList>
            <person name="Kadooka C."/>
            <person name="Mori K."/>
            <person name="Futagami T."/>
        </authorList>
    </citation>
    <scope>NUCLEOTIDE SEQUENCE</scope>
    <source>
        <strain evidence="1">M1</strain>
    </source>
</reference>
<protein>
    <submittedName>
        <fullName evidence="1">Uncharacterized protein</fullName>
    </submittedName>
</protein>
<reference evidence="1" key="1">
    <citation type="submission" date="2021-01" db="EMBL/GenBank/DDBJ databases">
        <authorList>
            <consortium name="Aspergillus chevalieri M1 genome sequencing consortium"/>
            <person name="Kazuki M."/>
            <person name="Futagami T."/>
        </authorList>
    </citation>
    <scope>NUCLEOTIDE SEQUENCE</scope>
    <source>
        <strain evidence="1">M1</strain>
    </source>
</reference>
<dbReference type="KEGG" id="ache:ACHE_21319A"/>
<proteinExistence type="predicted"/>
<gene>
    <name evidence="1" type="ORF">ACHE_21319A</name>
</gene>
<dbReference type="AlphaFoldDB" id="A0A7R7VJI4"/>
<name>A0A7R7VJI4_ASPCH</name>
<dbReference type="Proteomes" id="UP000637239">
    <property type="component" value="Chromosome 2"/>
</dbReference>
<keyword evidence="2" id="KW-1185">Reference proteome</keyword>
<organism evidence="1 2">
    <name type="scientific">Aspergillus chevalieri</name>
    <name type="common">Eurotium chevalieri</name>
    <dbReference type="NCBI Taxonomy" id="182096"/>
    <lineage>
        <taxon>Eukaryota</taxon>
        <taxon>Fungi</taxon>
        <taxon>Dikarya</taxon>
        <taxon>Ascomycota</taxon>
        <taxon>Pezizomycotina</taxon>
        <taxon>Eurotiomycetes</taxon>
        <taxon>Eurotiomycetidae</taxon>
        <taxon>Eurotiales</taxon>
        <taxon>Aspergillaceae</taxon>
        <taxon>Aspergillus</taxon>
        <taxon>Aspergillus subgen. Aspergillus</taxon>
    </lineage>
</organism>
<accession>A0A7R7VJI4</accession>
<sequence>MLWPILAGLDAITISPILRHPCVDCIHDAQSPKALISKLHYKKARRDCRLQTIRIVKEANAVSDDPTIAIDFNRVGVYLTPALFRQLLLGSEPRATKEEIKQTALKYEEVEAKTGEWEKPSRN</sequence>
<dbReference type="EMBL" id="AP024417">
    <property type="protein sequence ID" value="BCR85861.1"/>
    <property type="molecule type" value="Genomic_DNA"/>
</dbReference>
<evidence type="ECO:0000313" key="1">
    <source>
        <dbReference type="EMBL" id="BCR85861.1"/>
    </source>
</evidence>
<dbReference type="GeneID" id="66980220"/>